<keyword evidence="7" id="KW-1185">Reference proteome</keyword>
<keyword evidence="1" id="KW-0479">Metal-binding</keyword>
<gene>
    <name evidence="6" type="ORF">BOTBODRAFT_181053</name>
</gene>
<keyword evidence="3" id="KW-0862">Zinc</keyword>
<evidence type="ECO:0000256" key="3">
    <source>
        <dbReference type="ARBA" id="ARBA00022833"/>
    </source>
</evidence>
<dbReference type="AlphaFoldDB" id="A0A067M5Y4"/>
<sequence>MPTAEQLRRERHGMSRCDNCYVRQTEKPLHKCAGCKAVKYCSRECQVAQWKAHRPICQNNSTLGLLLKEHEKTPLGILQRLGLPDGISMYELDQRLEKWVRLHKTTLLATCIHALRLPDDVSRARSHVLYLRLRACASDEHGGSARKYFAVEDAYPVAVAEARLWDDPWPGSLQQLQTLRNSDQARSTGEVTAVMVECSPLAVQTVPFGSLKGFPFAVVPEWKQVLIAHVKAGSHYKDMHFRG</sequence>
<dbReference type="PROSITE" id="PS50865">
    <property type="entry name" value="ZF_MYND_2"/>
    <property type="match status" value="1"/>
</dbReference>
<keyword evidence="2 4" id="KW-0863">Zinc-finger</keyword>
<dbReference type="InterPro" id="IPR002893">
    <property type="entry name" value="Znf_MYND"/>
</dbReference>
<protein>
    <recommendedName>
        <fullName evidence="5">MYND-type domain-containing protein</fullName>
    </recommendedName>
</protein>
<feature type="domain" description="MYND-type" evidence="5">
    <location>
        <begin position="17"/>
        <end position="57"/>
    </location>
</feature>
<dbReference type="EMBL" id="KL198117">
    <property type="protein sequence ID" value="KDQ06991.1"/>
    <property type="molecule type" value="Genomic_DNA"/>
</dbReference>
<dbReference type="InParanoid" id="A0A067M5Y4"/>
<evidence type="ECO:0000313" key="7">
    <source>
        <dbReference type="Proteomes" id="UP000027195"/>
    </source>
</evidence>
<evidence type="ECO:0000259" key="5">
    <source>
        <dbReference type="PROSITE" id="PS50865"/>
    </source>
</evidence>
<organism evidence="6 7">
    <name type="scientific">Botryobasidium botryosum (strain FD-172 SS1)</name>
    <dbReference type="NCBI Taxonomy" id="930990"/>
    <lineage>
        <taxon>Eukaryota</taxon>
        <taxon>Fungi</taxon>
        <taxon>Dikarya</taxon>
        <taxon>Basidiomycota</taxon>
        <taxon>Agaricomycotina</taxon>
        <taxon>Agaricomycetes</taxon>
        <taxon>Cantharellales</taxon>
        <taxon>Botryobasidiaceae</taxon>
        <taxon>Botryobasidium</taxon>
    </lineage>
</organism>
<dbReference type="GO" id="GO:0008270">
    <property type="term" value="F:zinc ion binding"/>
    <property type="evidence" value="ECO:0007669"/>
    <property type="project" value="UniProtKB-KW"/>
</dbReference>
<dbReference type="Proteomes" id="UP000027195">
    <property type="component" value="Unassembled WGS sequence"/>
</dbReference>
<proteinExistence type="predicted"/>
<reference evidence="7" key="1">
    <citation type="journal article" date="2014" name="Proc. Natl. Acad. Sci. U.S.A.">
        <title>Extensive sampling of basidiomycete genomes demonstrates inadequacy of the white-rot/brown-rot paradigm for wood decay fungi.</title>
        <authorList>
            <person name="Riley R."/>
            <person name="Salamov A.A."/>
            <person name="Brown D.W."/>
            <person name="Nagy L.G."/>
            <person name="Floudas D."/>
            <person name="Held B.W."/>
            <person name="Levasseur A."/>
            <person name="Lombard V."/>
            <person name="Morin E."/>
            <person name="Otillar R."/>
            <person name="Lindquist E.A."/>
            <person name="Sun H."/>
            <person name="LaButti K.M."/>
            <person name="Schmutz J."/>
            <person name="Jabbour D."/>
            <person name="Luo H."/>
            <person name="Baker S.E."/>
            <person name="Pisabarro A.G."/>
            <person name="Walton J.D."/>
            <person name="Blanchette R.A."/>
            <person name="Henrissat B."/>
            <person name="Martin F."/>
            <person name="Cullen D."/>
            <person name="Hibbett D.S."/>
            <person name="Grigoriev I.V."/>
        </authorList>
    </citation>
    <scope>NUCLEOTIDE SEQUENCE [LARGE SCALE GENOMIC DNA]</scope>
    <source>
        <strain evidence="7">FD-172 SS1</strain>
    </source>
</reference>
<dbReference type="Pfam" id="PF01753">
    <property type="entry name" value="zf-MYND"/>
    <property type="match status" value="1"/>
</dbReference>
<accession>A0A067M5Y4</accession>
<dbReference type="HOGENOM" id="CLU_094262_0_1_1"/>
<evidence type="ECO:0000256" key="2">
    <source>
        <dbReference type="ARBA" id="ARBA00022771"/>
    </source>
</evidence>
<dbReference type="STRING" id="930990.A0A067M5Y4"/>
<evidence type="ECO:0000256" key="4">
    <source>
        <dbReference type="PROSITE-ProRule" id="PRU00134"/>
    </source>
</evidence>
<dbReference type="Gene3D" id="6.10.140.2220">
    <property type="match status" value="1"/>
</dbReference>
<dbReference type="OrthoDB" id="432970at2759"/>
<dbReference type="SUPFAM" id="SSF144232">
    <property type="entry name" value="HIT/MYND zinc finger-like"/>
    <property type="match status" value="1"/>
</dbReference>
<evidence type="ECO:0000256" key="1">
    <source>
        <dbReference type="ARBA" id="ARBA00022723"/>
    </source>
</evidence>
<evidence type="ECO:0000313" key="6">
    <source>
        <dbReference type="EMBL" id="KDQ06991.1"/>
    </source>
</evidence>
<name>A0A067M5Y4_BOTB1</name>